<comment type="caution">
    <text evidence="1">The sequence shown here is derived from an EMBL/GenBank/DDBJ whole genome shotgun (WGS) entry which is preliminary data.</text>
</comment>
<keyword evidence="2" id="KW-1185">Reference proteome</keyword>
<reference evidence="1 2" key="1">
    <citation type="submission" date="2018-04" db="EMBL/GenBank/DDBJ databases">
        <title>Pararhodobacter oceanense sp. nov., isolated from marine intertidal sediment.</title>
        <authorList>
            <person name="Wang X.-L."/>
            <person name="Du Z.-J."/>
        </authorList>
    </citation>
    <scope>NUCLEOTIDE SEQUENCE [LARGE SCALE GENOMIC DNA]</scope>
    <source>
        <strain evidence="1 2">AM505</strain>
    </source>
</reference>
<sequence length="126" mass="14443">MIDRMKRMQADLEHLPHLHRMGALFSETVLVKVDGQEFYLVFDKGRIAQLLEGPSKKTPYRFGLITDGAALTEFWTATPKPGFHDIFAMVRIGRAEIIGDMLLLVKNLRFLKEVLALPRARHEVIK</sequence>
<dbReference type="AlphaFoldDB" id="A0A2T8HPX3"/>
<dbReference type="OrthoDB" id="2853714at2"/>
<protein>
    <recommendedName>
        <fullName evidence="3">SCP2 domain-containing protein</fullName>
    </recommendedName>
</protein>
<accession>A0A2T8HPX3</accession>
<dbReference type="RefSeq" id="WP_116559759.1">
    <property type="nucleotide sequence ID" value="NZ_QDKM01000012.1"/>
</dbReference>
<evidence type="ECO:0000313" key="1">
    <source>
        <dbReference type="EMBL" id="PVH27497.1"/>
    </source>
</evidence>
<organism evidence="1 2">
    <name type="scientific">Pararhodobacter oceanensis</name>
    <dbReference type="NCBI Taxonomy" id="2172121"/>
    <lineage>
        <taxon>Bacteria</taxon>
        <taxon>Pseudomonadati</taxon>
        <taxon>Pseudomonadota</taxon>
        <taxon>Alphaproteobacteria</taxon>
        <taxon>Rhodobacterales</taxon>
        <taxon>Paracoccaceae</taxon>
        <taxon>Pararhodobacter</taxon>
    </lineage>
</organism>
<name>A0A2T8HPX3_9RHOB</name>
<proteinExistence type="predicted"/>
<dbReference type="EMBL" id="QDKM01000012">
    <property type="protein sequence ID" value="PVH27497.1"/>
    <property type="molecule type" value="Genomic_DNA"/>
</dbReference>
<evidence type="ECO:0000313" key="2">
    <source>
        <dbReference type="Proteomes" id="UP000245911"/>
    </source>
</evidence>
<evidence type="ECO:0008006" key="3">
    <source>
        <dbReference type="Google" id="ProtNLM"/>
    </source>
</evidence>
<dbReference type="Proteomes" id="UP000245911">
    <property type="component" value="Unassembled WGS sequence"/>
</dbReference>
<gene>
    <name evidence="1" type="ORF">DDE20_17155</name>
</gene>